<organism evidence="2 3">
    <name type="scientific">Natronocella acetinitrilica</name>
    <dbReference type="NCBI Taxonomy" id="414046"/>
    <lineage>
        <taxon>Bacteria</taxon>
        <taxon>Pseudomonadati</taxon>
        <taxon>Pseudomonadota</taxon>
        <taxon>Gammaproteobacteria</taxon>
        <taxon>Chromatiales</taxon>
        <taxon>Ectothiorhodospiraceae</taxon>
        <taxon>Natronocella</taxon>
    </lineage>
</organism>
<dbReference type="Proteomes" id="UP001205843">
    <property type="component" value="Unassembled WGS sequence"/>
</dbReference>
<name>A0AAE3G3C1_9GAMM</name>
<keyword evidence="1" id="KW-0472">Membrane</keyword>
<evidence type="ECO:0000313" key="2">
    <source>
        <dbReference type="EMBL" id="MCP1674657.1"/>
    </source>
</evidence>
<dbReference type="EMBL" id="JALJXV010000004">
    <property type="protein sequence ID" value="MCP1674657.1"/>
    <property type="molecule type" value="Genomic_DNA"/>
</dbReference>
<dbReference type="RefSeq" id="WP_253476841.1">
    <property type="nucleotide sequence ID" value="NZ_JALJXV010000004.1"/>
</dbReference>
<feature type="transmembrane region" description="Helical" evidence="1">
    <location>
        <begin position="12"/>
        <end position="32"/>
    </location>
</feature>
<evidence type="ECO:0000256" key="1">
    <source>
        <dbReference type="SAM" id="Phobius"/>
    </source>
</evidence>
<reference evidence="2" key="1">
    <citation type="submission" date="2022-03" db="EMBL/GenBank/DDBJ databases">
        <title>Genomic Encyclopedia of Type Strains, Phase III (KMG-III): the genomes of soil and plant-associated and newly described type strains.</title>
        <authorList>
            <person name="Whitman W."/>
        </authorList>
    </citation>
    <scope>NUCLEOTIDE SEQUENCE</scope>
    <source>
        <strain evidence="2">ANL 6-2</strain>
    </source>
</reference>
<dbReference type="AlphaFoldDB" id="A0AAE3G3C1"/>
<gene>
    <name evidence="2" type="ORF">J2T57_001795</name>
</gene>
<keyword evidence="1" id="KW-0812">Transmembrane</keyword>
<accession>A0AAE3G3C1</accession>
<sequence length="83" mass="9231">MNRERLYRSIGGTLWPSFLTAAAASVVFFAAIDPATLHMQTLPDWEISRMAGYTLGFFMFWGVGLASSLITFLLTDTRPGDRP</sequence>
<feature type="transmembrane region" description="Helical" evidence="1">
    <location>
        <begin position="52"/>
        <end position="74"/>
    </location>
</feature>
<protein>
    <submittedName>
        <fullName evidence="2">Uncharacterized protein</fullName>
    </submittedName>
</protein>
<proteinExistence type="predicted"/>
<comment type="caution">
    <text evidence="2">The sequence shown here is derived from an EMBL/GenBank/DDBJ whole genome shotgun (WGS) entry which is preliminary data.</text>
</comment>
<keyword evidence="1" id="KW-1133">Transmembrane helix</keyword>
<evidence type="ECO:0000313" key="3">
    <source>
        <dbReference type="Proteomes" id="UP001205843"/>
    </source>
</evidence>
<keyword evidence="3" id="KW-1185">Reference proteome</keyword>